<dbReference type="AlphaFoldDB" id="E9IQI0"/>
<accession>E9IQI0</accession>
<feature type="domain" description="Mutator-like transposase" evidence="1">
    <location>
        <begin position="53"/>
        <end position="191"/>
    </location>
</feature>
<evidence type="ECO:0000259" key="1">
    <source>
        <dbReference type="Pfam" id="PF20700"/>
    </source>
</evidence>
<reference evidence="2" key="1">
    <citation type="journal article" date="2011" name="Proc. Natl. Acad. Sci. U.S.A.">
        <title>The genome of the fire ant Solenopsis invicta.</title>
        <authorList>
            <person name="Wurm Y."/>
            <person name="Wang J."/>
            <person name="Riba-Grognuz O."/>
            <person name="Corona M."/>
            <person name="Nygaard S."/>
            <person name="Hunt B.G."/>
            <person name="Ingram K.K."/>
            <person name="Falquet L."/>
            <person name="Nipitwattanaphon M."/>
            <person name="Gotzek D."/>
            <person name="Dijkstra M.B."/>
            <person name="Oettler J."/>
            <person name="Comtesse F."/>
            <person name="Shih C.J."/>
            <person name="Wu W.J."/>
            <person name="Yang C.C."/>
            <person name="Thomas J."/>
            <person name="Beaudoing E."/>
            <person name="Pradervand S."/>
            <person name="Flegel V."/>
            <person name="Cook E.D."/>
            <person name="Fabbretti R."/>
            <person name="Stockinger H."/>
            <person name="Long L."/>
            <person name="Farmerie W.G."/>
            <person name="Oakey J."/>
            <person name="Boomsma J.J."/>
            <person name="Pamilo P."/>
            <person name="Yi S.V."/>
            <person name="Heinze J."/>
            <person name="Goodisman M.A."/>
            <person name="Farinelli L."/>
            <person name="Harshman K."/>
            <person name="Hulo N."/>
            <person name="Cerutti L."/>
            <person name="Xenarios I."/>
            <person name="Shoemaker D."/>
            <person name="Keller L."/>
        </authorList>
    </citation>
    <scope>NUCLEOTIDE SEQUENCE [LARGE SCALE GENOMIC DNA]</scope>
</reference>
<feature type="non-terminal residue" evidence="2">
    <location>
        <position position="197"/>
    </location>
</feature>
<dbReference type="InterPro" id="IPR049012">
    <property type="entry name" value="Mutator_transp_dom"/>
</dbReference>
<evidence type="ECO:0000313" key="2">
    <source>
        <dbReference type="EMBL" id="EFZ17175.1"/>
    </source>
</evidence>
<dbReference type="HOGENOM" id="CLU_1385758_0_0_1"/>
<dbReference type="OMA" id="ACMDIPG"/>
<organism>
    <name type="scientific">Solenopsis invicta</name>
    <name type="common">Red imported fire ant</name>
    <name type="synonym">Solenopsis wagneri</name>
    <dbReference type="NCBI Taxonomy" id="13686"/>
    <lineage>
        <taxon>Eukaryota</taxon>
        <taxon>Metazoa</taxon>
        <taxon>Ecdysozoa</taxon>
        <taxon>Arthropoda</taxon>
        <taxon>Hexapoda</taxon>
        <taxon>Insecta</taxon>
        <taxon>Pterygota</taxon>
        <taxon>Neoptera</taxon>
        <taxon>Endopterygota</taxon>
        <taxon>Hymenoptera</taxon>
        <taxon>Apocrita</taxon>
        <taxon>Aculeata</taxon>
        <taxon>Formicoidea</taxon>
        <taxon>Formicidae</taxon>
        <taxon>Myrmicinae</taxon>
        <taxon>Solenopsis</taxon>
    </lineage>
</organism>
<name>E9IQI0_SOLIN</name>
<protein>
    <recommendedName>
        <fullName evidence="1">Mutator-like transposase domain-containing protein</fullName>
    </recommendedName>
</protein>
<gene>
    <name evidence="2" type="ORF">SINV_12231</name>
</gene>
<dbReference type="EMBL" id="GL764802">
    <property type="protein sequence ID" value="EFZ17175.1"/>
    <property type="molecule type" value="Genomic_DNA"/>
</dbReference>
<dbReference type="Pfam" id="PF20700">
    <property type="entry name" value="Mutator"/>
    <property type="match status" value="1"/>
</dbReference>
<proteinExistence type="predicted"/>
<sequence>MFTGCNRSEKFTERSLLDSQLTRAKVLLAARKVKAEKKCISVQAVEDNNICKGHRFVNMQVLAKSLKCCNCMRVLSLQNIVAEKRSALYSILTIVCEECKTQTTVSTGKMQMHNGHKYAESNLLLVLGAIHSGVGYTGLKKILACMDIPGISSDLYKRYEKVVGESIEKSAKDSCKKAADEERRLVIENMKKLCEEL</sequence>